<organism evidence="3 4">
    <name type="scientific">Loofah witches'-broom phytoplasma</name>
    <dbReference type="NCBI Taxonomy" id="35773"/>
    <lineage>
        <taxon>Bacteria</taxon>
        <taxon>Bacillati</taxon>
        <taxon>Mycoplasmatota</taxon>
        <taxon>Mollicutes</taxon>
        <taxon>Acholeplasmatales</taxon>
        <taxon>Acholeplasmataceae</taxon>
        <taxon>Candidatus Phytoplasma</taxon>
        <taxon>16SrVIII (Loofah witches'-broom group)</taxon>
    </lineage>
</organism>
<evidence type="ECO:0000313" key="4">
    <source>
        <dbReference type="Proteomes" id="UP000672038"/>
    </source>
</evidence>
<protein>
    <submittedName>
        <fullName evidence="3">Uncharacterized protein</fullName>
    </submittedName>
</protein>
<keyword evidence="1" id="KW-0175">Coiled coil</keyword>
<feature type="coiled-coil region" evidence="1">
    <location>
        <begin position="531"/>
        <end position="562"/>
    </location>
</feature>
<evidence type="ECO:0000256" key="1">
    <source>
        <dbReference type="SAM" id="Coils"/>
    </source>
</evidence>
<gene>
    <name evidence="2" type="ORF">LFWB_3480</name>
    <name evidence="3" type="ORF">LFWB_4170</name>
</gene>
<dbReference type="KEGG" id="pluf:LFWB_4170"/>
<dbReference type="EMBL" id="CP054393">
    <property type="protein sequence ID" value="QTX02983.1"/>
    <property type="molecule type" value="Genomic_DNA"/>
</dbReference>
<name>A0A975FKB6_LOWBP</name>
<keyword evidence="4" id="KW-1185">Reference proteome</keyword>
<feature type="coiled-coil region" evidence="1">
    <location>
        <begin position="848"/>
        <end position="992"/>
    </location>
</feature>
<sequence length="1003" mass="123699">MDLSYKNNNRIKEPDLNFKQNDLLSKINQINLILQKNDFFNEIEQKFITYNFENIISLEQKKINQNFDFALYQENIKHNYNMSLITNKKTNIQNNSSIYLEDYDALINNTKKKIQKKEFEKKNIYYELQNKIKKIQTKKEINLNKILDSKKEKNLKKEILKKDFLEQKNNYFQKKQNLHIQIKEIIKEKQIIFDKKMKLLQSEQINNNLKMNKEYDSIIKKLQKVEIIQNKYLQKMEDYNLNLNDQFENNNKILNKIQEELYKITNQNKEEQKQLFKEKKIQMFFILTNKIPNQYQQFYFLTQKNKKNKFKCLRNLYLWHKNYIFLKYCHRKQINIINIEKKNQNIKNNLEIEKFNLLKKQEIKIIDNSFLREVNLINKDFDLMKSNKEYQLSYIDIKEEEEINELKNFYFQQEYQINFYLNELEYNEKKTQLDFIQNKKKYLLESQLKAELIKLNYKYLQKTIEHFEQIKNSDIELNNLVRFQNKQKLNQEINYEIKKEIFEKRTKKLLFQLKHNTEKNIINEKIKTEFINNLIIDLKKKNKEKNELFQKIKELIDDYKKNLNQMTPDQKKEIFLNIKNLCELLINNIQNKQFDYYCYAQEKINEIEQSKLNNKITCLKYIIEYTEKNIFYIHQYIRSYRQNKNKNYNYLEYQIKNYEHFCSTFKKKLSHLEKIKNKQKINQEKIIKKSKKKHNNEIIKKNYYQKKIFLNLQKNTKYKNSLLNNLLQLFKKNEDYYCKKFYNNLIYLSNISDKKYIFILDKINIRKQNIESDKKNFLTNNQKKIKYLSDRFLNILEDINLSNLNHLKQKQLKQKNKLNNKIIFYKKTFEIQSNERAIKYNLIKKNFKDALINLNKEQKKEIKEIKTEYLNKKENLKQEINNQKKILLKKTTIIKEKYSLIKKNLLNKNKKIQATNKQINKKYIKDKKKILKQKEKKINQTKRKFLLINLQKIFLLWKLKIISFLKHITNKLELKQNDYRKMKKEKNEIQNKLFIYKEFDLFW</sequence>
<evidence type="ECO:0000313" key="3">
    <source>
        <dbReference type="EMBL" id="QTX02983.1"/>
    </source>
</evidence>
<accession>A0A975FKB6</accession>
<dbReference type="EMBL" id="CP054393">
    <property type="protein sequence ID" value="QTX02918.1"/>
    <property type="molecule type" value="Genomic_DNA"/>
</dbReference>
<dbReference type="Proteomes" id="UP000672038">
    <property type="component" value="Chromosome"/>
</dbReference>
<dbReference type="AlphaFoldDB" id="A0A975FKB6"/>
<dbReference type="KEGG" id="pluf:LFWB_3480"/>
<evidence type="ECO:0000313" key="2">
    <source>
        <dbReference type="EMBL" id="QTX02918.1"/>
    </source>
</evidence>
<reference evidence="3" key="1">
    <citation type="submission" date="2020-06" db="EMBL/GenBank/DDBJ databases">
        <title>Complete genome sequence of Candidatus Phytoplasma luffae NCHU2019.</title>
        <authorList>
            <person name="Cho S.-T."/>
            <person name="Tan C.-M."/>
            <person name="Li J.-R."/>
            <person name="Chien Y.-Y."/>
            <person name="Chiu Y.-C."/>
            <person name="Yang J.-Y."/>
            <person name="Kuo C.-H."/>
        </authorList>
    </citation>
    <scope>NUCLEOTIDE SEQUENCE</scope>
    <source>
        <strain evidence="3">NCHU2019</strain>
    </source>
</reference>
<dbReference type="RefSeq" id="WP_210954497.1">
    <property type="nucleotide sequence ID" value="NZ_CP054393.1"/>
</dbReference>
<proteinExistence type="predicted"/>